<proteinExistence type="predicted"/>
<name>A0A0N0NHE3_9EURO</name>
<comment type="caution">
    <text evidence="1">The sequence shown here is derived from an EMBL/GenBank/DDBJ whole genome shotgun (WGS) entry which is preliminary data.</text>
</comment>
<sequence length="330" mass="36840">MHTLDTIPPEVRLKIFEQYMQDLDCKLALYIKTSCFNHHPEGNGSGAIIDGDVRLSVTFTPKSQQGTYRTSRPVHTWPPVSRNEQSFYSSLLSSNQKLRREFIDYLGKTLHLDVLSGGAPGDSCVTIGRVSDFVPKSWKDSVKTIEPILRGRFVKLQTSLSDGFSTLRKVVLPDEALGAEIGSTVEGHSSILPDIDVGPLKIASEDDATEVFSEWLQEFDSTPSRGSGAEWESRMTVGLCHHSFGGNNRHYASFGGYVADLLVKKEANGRITTTFQKKEYYETPRCTKFSTVRKESDGRIIGTFHADAGYKDLQEGHNVEVPMSYYHISF</sequence>
<accession>A0A0N0NHE3</accession>
<dbReference type="AlphaFoldDB" id="A0A0N0NHE3"/>
<organism evidence="1 2">
    <name type="scientific">Cyphellophora attinorum</name>
    <dbReference type="NCBI Taxonomy" id="1664694"/>
    <lineage>
        <taxon>Eukaryota</taxon>
        <taxon>Fungi</taxon>
        <taxon>Dikarya</taxon>
        <taxon>Ascomycota</taxon>
        <taxon>Pezizomycotina</taxon>
        <taxon>Eurotiomycetes</taxon>
        <taxon>Chaetothyriomycetidae</taxon>
        <taxon>Chaetothyriales</taxon>
        <taxon>Cyphellophoraceae</taxon>
        <taxon>Cyphellophora</taxon>
    </lineage>
</organism>
<protein>
    <submittedName>
        <fullName evidence="1">Uncharacterized protein</fullName>
    </submittedName>
</protein>
<reference evidence="1 2" key="1">
    <citation type="submission" date="2015-06" db="EMBL/GenBank/DDBJ databases">
        <title>Draft genome of the ant-associated black yeast Phialophora attae CBS 131958.</title>
        <authorList>
            <person name="Moreno L.F."/>
            <person name="Stielow B.J."/>
            <person name="de Hoog S."/>
            <person name="Vicente V.A."/>
            <person name="Weiss V.A."/>
            <person name="de Vries M."/>
            <person name="Cruz L.M."/>
            <person name="Souza E.M."/>
        </authorList>
    </citation>
    <scope>NUCLEOTIDE SEQUENCE [LARGE SCALE GENOMIC DNA]</scope>
    <source>
        <strain evidence="1 2">CBS 131958</strain>
    </source>
</reference>
<dbReference type="RefSeq" id="XP_017994554.1">
    <property type="nucleotide sequence ID" value="XM_018145110.1"/>
</dbReference>
<dbReference type="VEuPathDB" id="FungiDB:AB675_4937"/>
<keyword evidence="2" id="KW-1185">Reference proteome</keyword>
<evidence type="ECO:0000313" key="2">
    <source>
        <dbReference type="Proteomes" id="UP000038010"/>
    </source>
</evidence>
<dbReference type="GeneID" id="28736990"/>
<dbReference type="Proteomes" id="UP000038010">
    <property type="component" value="Unassembled WGS sequence"/>
</dbReference>
<gene>
    <name evidence="1" type="ORF">AB675_4937</name>
</gene>
<evidence type="ECO:0000313" key="1">
    <source>
        <dbReference type="EMBL" id="KPI34591.1"/>
    </source>
</evidence>
<dbReference type="EMBL" id="LFJN01000055">
    <property type="protein sequence ID" value="KPI34591.1"/>
    <property type="molecule type" value="Genomic_DNA"/>
</dbReference>